<dbReference type="InterPro" id="IPR037171">
    <property type="entry name" value="NagB/RpiA_transferase-like"/>
</dbReference>
<dbReference type="GO" id="GO:0005975">
    <property type="term" value="P:carbohydrate metabolic process"/>
    <property type="evidence" value="ECO:0007669"/>
    <property type="project" value="UniProtKB-UniRule"/>
</dbReference>
<name>A0A1H0SHE2_9ACTN</name>
<gene>
    <name evidence="7" type="primary">pgl</name>
    <name evidence="9" type="ORF">SAMN04515671_4103</name>
</gene>
<dbReference type="GO" id="GO:0017057">
    <property type="term" value="F:6-phosphogluconolactonase activity"/>
    <property type="evidence" value="ECO:0007669"/>
    <property type="project" value="UniProtKB-UniRule"/>
</dbReference>
<evidence type="ECO:0000256" key="1">
    <source>
        <dbReference type="ARBA" id="ARBA00000832"/>
    </source>
</evidence>
<dbReference type="EMBL" id="LT629710">
    <property type="protein sequence ID" value="SDP41095.1"/>
    <property type="molecule type" value="Genomic_DNA"/>
</dbReference>
<comment type="function">
    <text evidence="2 7">Hydrolysis of 6-phosphogluconolactone to 6-phosphogluconate.</text>
</comment>
<dbReference type="UniPathway" id="UPA00115">
    <property type="reaction ID" value="UER00409"/>
</dbReference>
<dbReference type="InterPro" id="IPR005900">
    <property type="entry name" value="6-phosphogluconolactonase_DevB"/>
</dbReference>
<protein>
    <recommendedName>
        <fullName evidence="6 7">6-phosphogluconolactonase</fullName>
        <shortName evidence="7">6PGL</shortName>
        <ecNumber evidence="5 7">3.1.1.31</ecNumber>
    </recommendedName>
</protein>
<dbReference type="STRING" id="1090615.SAMN04515671_4103"/>
<dbReference type="OrthoDB" id="9810967at2"/>
<evidence type="ECO:0000256" key="5">
    <source>
        <dbReference type="ARBA" id="ARBA00013198"/>
    </source>
</evidence>
<proteinExistence type="inferred from homology"/>
<dbReference type="NCBIfam" id="TIGR01198">
    <property type="entry name" value="pgl"/>
    <property type="match status" value="1"/>
</dbReference>
<dbReference type="InterPro" id="IPR039104">
    <property type="entry name" value="6PGL"/>
</dbReference>
<evidence type="ECO:0000313" key="10">
    <source>
        <dbReference type="Proteomes" id="UP000198741"/>
    </source>
</evidence>
<keyword evidence="7" id="KW-0378">Hydrolase</keyword>
<dbReference type="CDD" id="cd01400">
    <property type="entry name" value="6PGL"/>
    <property type="match status" value="1"/>
</dbReference>
<dbReference type="PANTHER" id="PTHR11054:SF0">
    <property type="entry name" value="6-PHOSPHOGLUCONOLACTONASE"/>
    <property type="match status" value="1"/>
</dbReference>
<evidence type="ECO:0000256" key="4">
    <source>
        <dbReference type="ARBA" id="ARBA00010662"/>
    </source>
</evidence>
<comment type="catalytic activity">
    <reaction evidence="1 7">
        <text>6-phospho-D-glucono-1,5-lactone + H2O = 6-phospho-D-gluconate + H(+)</text>
        <dbReference type="Rhea" id="RHEA:12556"/>
        <dbReference type="ChEBI" id="CHEBI:15377"/>
        <dbReference type="ChEBI" id="CHEBI:15378"/>
        <dbReference type="ChEBI" id="CHEBI:57955"/>
        <dbReference type="ChEBI" id="CHEBI:58759"/>
        <dbReference type="EC" id="3.1.1.31"/>
    </reaction>
</comment>
<evidence type="ECO:0000256" key="2">
    <source>
        <dbReference type="ARBA" id="ARBA00002681"/>
    </source>
</evidence>
<dbReference type="GO" id="GO:0006098">
    <property type="term" value="P:pentose-phosphate shunt"/>
    <property type="evidence" value="ECO:0007669"/>
    <property type="project" value="UniProtKB-UniPathway"/>
</dbReference>
<evidence type="ECO:0000259" key="8">
    <source>
        <dbReference type="Pfam" id="PF01182"/>
    </source>
</evidence>
<dbReference type="PANTHER" id="PTHR11054">
    <property type="entry name" value="6-PHOSPHOGLUCONOLACTONASE"/>
    <property type="match status" value="1"/>
</dbReference>
<dbReference type="Pfam" id="PF01182">
    <property type="entry name" value="Glucosamine_iso"/>
    <property type="match status" value="1"/>
</dbReference>
<dbReference type="Gene3D" id="3.40.50.1360">
    <property type="match status" value="1"/>
</dbReference>
<accession>A0A1H0SHE2</accession>
<evidence type="ECO:0000256" key="3">
    <source>
        <dbReference type="ARBA" id="ARBA00004961"/>
    </source>
</evidence>
<dbReference type="InterPro" id="IPR006148">
    <property type="entry name" value="Glc/Gal-6P_isomerase"/>
</dbReference>
<dbReference type="RefSeq" id="WP_090479762.1">
    <property type="nucleotide sequence ID" value="NZ_LT629710.1"/>
</dbReference>
<evidence type="ECO:0000256" key="7">
    <source>
        <dbReference type="RuleBase" id="RU365095"/>
    </source>
</evidence>
<feature type="domain" description="Glucosamine/galactosamine-6-phosphate isomerase" evidence="8">
    <location>
        <begin position="11"/>
        <end position="227"/>
    </location>
</feature>
<sequence length="252" mass="26457">MTGVEVVVHRDTTDLNVSTAARLAAKLVQIQAQGRVPRIALTGGGSGIGLLAELNASPAKDDIDFSRIEFYWGDERFVPGQDPERNEKQARDALLDHVRVDPAKVHPMAASDGEFGDDVDRAAAAYAAVVGDDPAFDVVMLGMGPEGHVASIFPESPAVFEQAATVVAVRDCPKPPPTRMSLTLPAIRRADEVWIITGGDGKADAVHRALSGAGEVELPVAGATGRTRTLFLLDRGSAARLPAGQSGVTFTA</sequence>
<organism evidence="9 10">
    <name type="scientific">Nakamurella panacisegetis</name>
    <dbReference type="NCBI Taxonomy" id="1090615"/>
    <lineage>
        <taxon>Bacteria</taxon>
        <taxon>Bacillati</taxon>
        <taxon>Actinomycetota</taxon>
        <taxon>Actinomycetes</taxon>
        <taxon>Nakamurellales</taxon>
        <taxon>Nakamurellaceae</taxon>
        <taxon>Nakamurella</taxon>
    </lineage>
</organism>
<reference evidence="9 10" key="1">
    <citation type="submission" date="2016-10" db="EMBL/GenBank/DDBJ databases">
        <authorList>
            <person name="de Groot N.N."/>
        </authorList>
    </citation>
    <scope>NUCLEOTIDE SEQUENCE [LARGE SCALE GENOMIC DNA]</scope>
    <source>
        <strain evidence="10">P4-7,KCTC 19426,CECT 7604</strain>
    </source>
</reference>
<dbReference type="AlphaFoldDB" id="A0A1H0SHE2"/>
<comment type="similarity">
    <text evidence="4 7">Belongs to the glucosamine/galactosamine-6-phosphate isomerase family. 6-phosphogluconolactonase subfamily.</text>
</comment>
<dbReference type="Proteomes" id="UP000198741">
    <property type="component" value="Chromosome I"/>
</dbReference>
<evidence type="ECO:0000256" key="6">
    <source>
        <dbReference type="ARBA" id="ARBA00020337"/>
    </source>
</evidence>
<keyword evidence="10" id="KW-1185">Reference proteome</keyword>
<dbReference type="EC" id="3.1.1.31" evidence="5 7"/>
<evidence type="ECO:0000313" key="9">
    <source>
        <dbReference type="EMBL" id="SDP41095.1"/>
    </source>
</evidence>
<dbReference type="SUPFAM" id="SSF100950">
    <property type="entry name" value="NagB/RpiA/CoA transferase-like"/>
    <property type="match status" value="1"/>
</dbReference>
<comment type="pathway">
    <text evidence="3 7">Carbohydrate degradation; pentose phosphate pathway; D-ribulose 5-phosphate from D-glucose 6-phosphate (oxidative stage): step 2/3.</text>
</comment>